<name>A0A5P3X9M3_PARBF</name>
<protein>
    <submittedName>
        <fullName evidence="1">Uncharacterized protein</fullName>
    </submittedName>
</protein>
<dbReference type="AlphaFoldDB" id="A0A5P3X9M3"/>
<sequence>MKLINLAIKHCKKIVSIALIMLILIVPGKSFANDEYKIDDSQRNELIKHSQVVNWESFDNILDHKSNFIIIDYYTGYYIVCSRMGGGKHADIEPVNQESNDNIKKIMDSGRGGKRRPVIVMLENGESYLGSSFMVGHAGLDNQPYLKVLDKRSNGYGKGENYDKVKGNGMDGHMCLFVEGCKNHYDGKENKDHNNNLKFLKERKEISNGDIKRENEINKNN</sequence>
<evidence type="ECO:0000313" key="1">
    <source>
        <dbReference type="EMBL" id="QEZ67978.1"/>
    </source>
</evidence>
<accession>A0A5P3X9M3</accession>
<reference evidence="1 2" key="1">
    <citation type="submission" date="2018-09" db="EMBL/GenBank/DDBJ databases">
        <title>A clostridial neurotoxin that targets Anopheles mosquitoes.</title>
        <authorList>
            <person name="Contreras E."/>
            <person name="Masuyer G."/>
            <person name="Qureshi N."/>
            <person name="Chawla S."/>
            <person name="Lim H.L."/>
            <person name="Chen J."/>
            <person name="Stenmark P."/>
            <person name="Gill S."/>
        </authorList>
    </citation>
    <scope>NUCLEOTIDE SEQUENCE [LARGE SCALE GENOMIC DNA]</scope>
    <source>
        <strain evidence="1 2">Cbm</strain>
    </source>
</reference>
<dbReference type="RefSeq" id="WP_150885840.1">
    <property type="nucleotide sequence ID" value="NZ_CP032452.1"/>
</dbReference>
<proteinExistence type="predicted"/>
<dbReference type="EMBL" id="CP032452">
    <property type="protein sequence ID" value="QEZ67978.1"/>
    <property type="molecule type" value="Genomic_DNA"/>
</dbReference>
<organism evidence="1 2">
    <name type="scientific">Paraclostridium bifermentans</name>
    <name type="common">Clostridium bifermentans</name>
    <dbReference type="NCBI Taxonomy" id="1490"/>
    <lineage>
        <taxon>Bacteria</taxon>
        <taxon>Bacillati</taxon>
        <taxon>Bacillota</taxon>
        <taxon>Clostridia</taxon>
        <taxon>Peptostreptococcales</taxon>
        <taxon>Peptostreptococcaceae</taxon>
        <taxon>Paraclostridium</taxon>
    </lineage>
</organism>
<gene>
    <name evidence="1" type="ORF">D4A35_03145</name>
</gene>
<dbReference type="Proteomes" id="UP000326961">
    <property type="component" value="Chromosome"/>
</dbReference>
<evidence type="ECO:0000313" key="2">
    <source>
        <dbReference type="Proteomes" id="UP000326961"/>
    </source>
</evidence>